<evidence type="ECO:0000256" key="4">
    <source>
        <dbReference type="SAM" id="Phobius"/>
    </source>
</evidence>
<dbReference type="PROSITE" id="PS50887">
    <property type="entry name" value="GGDEF"/>
    <property type="match status" value="1"/>
</dbReference>
<dbReference type="SUPFAM" id="SSF48452">
    <property type="entry name" value="TPR-like"/>
    <property type="match status" value="2"/>
</dbReference>
<dbReference type="NCBIfam" id="TIGR00254">
    <property type="entry name" value="GGDEF"/>
    <property type="match status" value="1"/>
</dbReference>
<dbReference type="PANTHER" id="PTHR45138:SF9">
    <property type="entry name" value="DIGUANYLATE CYCLASE DGCM-RELATED"/>
    <property type="match status" value="1"/>
</dbReference>
<dbReference type="PANTHER" id="PTHR45138">
    <property type="entry name" value="REGULATORY COMPONENTS OF SENSORY TRANSDUCTION SYSTEM"/>
    <property type="match status" value="1"/>
</dbReference>
<dbReference type="InterPro" id="IPR050469">
    <property type="entry name" value="Diguanylate_Cyclase"/>
</dbReference>
<keyword evidence="4" id="KW-1133">Transmembrane helix</keyword>
<dbReference type="Gene3D" id="3.30.70.270">
    <property type="match status" value="1"/>
</dbReference>
<dbReference type="Gene3D" id="1.25.40.10">
    <property type="entry name" value="Tetratricopeptide repeat domain"/>
    <property type="match status" value="1"/>
</dbReference>
<proteinExistence type="predicted"/>
<keyword evidence="8" id="KW-1185">Reference proteome</keyword>
<dbReference type="InterPro" id="IPR011990">
    <property type="entry name" value="TPR-like_helical_dom_sf"/>
</dbReference>
<dbReference type="InterPro" id="IPR000160">
    <property type="entry name" value="GGDEF_dom"/>
</dbReference>
<feature type="region of interest" description="Disordered" evidence="3">
    <location>
        <begin position="582"/>
        <end position="611"/>
    </location>
</feature>
<dbReference type="Proteomes" id="UP000315947">
    <property type="component" value="Chromosome"/>
</dbReference>
<feature type="chain" id="PRO_5047112622" description="diguanylate cyclase" evidence="5">
    <location>
        <begin position="29"/>
        <end position="611"/>
    </location>
</feature>
<organism evidence="7 8">
    <name type="scientific">Shewanella psychropiezotolerans</name>
    <dbReference type="NCBI Taxonomy" id="2593655"/>
    <lineage>
        <taxon>Bacteria</taxon>
        <taxon>Pseudomonadati</taxon>
        <taxon>Pseudomonadota</taxon>
        <taxon>Gammaproteobacteria</taxon>
        <taxon>Alteromonadales</taxon>
        <taxon>Shewanellaceae</taxon>
        <taxon>Shewanella</taxon>
    </lineage>
</organism>
<reference evidence="7 8" key="1">
    <citation type="submission" date="2019-07" db="EMBL/GenBank/DDBJ databases">
        <title>Shewanella sp. YLB-06 whole genomic sequence.</title>
        <authorList>
            <person name="Yu L."/>
        </authorList>
    </citation>
    <scope>NUCLEOTIDE SEQUENCE [LARGE SCALE GENOMIC DNA]</scope>
    <source>
        <strain evidence="7 8">YLB-06</strain>
    </source>
</reference>
<keyword evidence="4" id="KW-0812">Transmembrane</keyword>
<keyword evidence="4" id="KW-0472">Membrane</keyword>
<dbReference type="EC" id="2.7.7.65" evidence="1"/>
<evidence type="ECO:0000256" key="3">
    <source>
        <dbReference type="SAM" id="MobiDB-lite"/>
    </source>
</evidence>
<evidence type="ECO:0000259" key="6">
    <source>
        <dbReference type="PROSITE" id="PS50887"/>
    </source>
</evidence>
<feature type="signal peptide" evidence="5">
    <location>
        <begin position="1"/>
        <end position="28"/>
    </location>
</feature>
<feature type="transmembrane region" description="Helical" evidence="4">
    <location>
        <begin position="390"/>
        <end position="407"/>
    </location>
</feature>
<sequence length="611" mass="69170">MHRTMYKLIKRGKLFCLFTYFFVSFAWAAQTSDVQDLFTQADAVRSSNPAQFIFLIEELETHRANLSSKQTFNLDYLTGYSLSFKGKFQKALEIYKKLVTSEANETLKLKASLSIVNTYAISKNWPDGLHYLSNALNKLPLVIDDKLQQRAYAVAAIFYNQLGQFELGLGYARRLAKLSLVGRNFCFAKQLGLESQFELGLLEENDPQILEGIEACQQSNEVVMESAIYSYLAKLHLKNSNPQKAILALEENLQAIEESRYAPIIALYYSLLAESYFQIQSSVIAEDYAHRTIQQTRNIANSKPQVSSYKVLYQIAESRGDHKLALEYHKKFAEADRAYLDNIKTKHLAFQLAEHQTTEHKSRIELLDKQNNLLTIEQKLSAIKAENNRLFIAMLIAIITLLVFWAYKSWMTQKRLKQLAEYDALTGILNRGHFTQVAQSALKYCANTDMYLSCILFDLDKFKNINDSYGHACGDWVLKRVAEVCQAQGRKNDIFARLGGEEFCVVLPSCDLLTATKLAEEYRKVIERIDSADSGFDFTISASFGVTDTLRSGHALEKLIADADEAMYESKHNGRNRITVYSVPDKDADSDENTAANSDGAQADLPLFTGS</sequence>
<keyword evidence="5" id="KW-0732">Signal</keyword>
<dbReference type="InterPro" id="IPR043128">
    <property type="entry name" value="Rev_trsase/Diguanyl_cyclase"/>
</dbReference>
<evidence type="ECO:0000256" key="2">
    <source>
        <dbReference type="ARBA" id="ARBA00034247"/>
    </source>
</evidence>
<evidence type="ECO:0000313" key="7">
    <source>
        <dbReference type="EMBL" id="QDO85480.1"/>
    </source>
</evidence>
<name>A0ABX5X2B7_9GAMM</name>
<evidence type="ECO:0000256" key="1">
    <source>
        <dbReference type="ARBA" id="ARBA00012528"/>
    </source>
</evidence>
<dbReference type="InterPro" id="IPR029787">
    <property type="entry name" value="Nucleotide_cyclase"/>
</dbReference>
<feature type="domain" description="GGDEF" evidence="6">
    <location>
        <begin position="450"/>
        <end position="583"/>
    </location>
</feature>
<dbReference type="CDD" id="cd01949">
    <property type="entry name" value="GGDEF"/>
    <property type="match status" value="1"/>
</dbReference>
<gene>
    <name evidence="7" type="ORF">FM037_22265</name>
</gene>
<comment type="catalytic activity">
    <reaction evidence="2">
        <text>2 GTP = 3',3'-c-di-GMP + 2 diphosphate</text>
        <dbReference type="Rhea" id="RHEA:24898"/>
        <dbReference type="ChEBI" id="CHEBI:33019"/>
        <dbReference type="ChEBI" id="CHEBI:37565"/>
        <dbReference type="ChEBI" id="CHEBI:58805"/>
        <dbReference type="EC" id="2.7.7.65"/>
    </reaction>
</comment>
<dbReference type="EMBL" id="CP041614">
    <property type="protein sequence ID" value="QDO85480.1"/>
    <property type="molecule type" value="Genomic_DNA"/>
</dbReference>
<accession>A0ABX5X2B7</accession>
<dbReference type="SUPFAM" id="SSF55073">
    <property type="entry name" value="Nucleotide cyclase"/>
    <property type="match status" value="1"/>
</dbReference>
<evidence type="ECO:0000313" key="8">
    <source>
        <dbReference type="Proteomes" id="UP000315947"/>
    </source>
</evidence>
<evidence type="ECO:0000256" key="5">
    <source>
        <dbReference type="SAM" id="SignalP"/>
    </source>
</evidence>
<protein>
    <recommendedName>
        <fullName evidence="1">diguanylate cyclase</fullName>
        <ecNumber evidence="1">2.7.7.65</ecNumber>
    </recommendedName>
</protein>
<dbReference type="SMART" id="SM00267">
    <property type="entry name" value="GGDEF"/>
    <property type="match status" value="1"/>
</dbReference>
<dbReference type="Pfam" id="PF00990">
    <property type="entry name" value="GGDEF"/>
    <property type="match status" value="1"/>
</dbReference>